<dbReference type="AlphaFoldDB" id="A0A7X1KPX8"/>
<keyword evidence="1" id="KW-0812">Transmembrane</keyword>
<protein>
    <submittedName>
        <fullName evidence="3">Pilus assembly protein</fullName>
    </submittedName>
</protein>
<proteinExistence type="predicted"/>
<dbReference type="Proteomes" id="UP000551327">
    <property type="component" value="Unassembled WGS sequence"/>
</dbReference>
<feature type="domain" description="TadE-like" evidence="2">
    <location>
        <begin position="28"/>
        <end position="70"/>
    </location>
</feature>
<comment type="caution">
    <text evidence="3">The sequence shown here is derived from an EMBL/GenBank/DDBJ whole genome shotgun (WGS) entry which is preliminary data.</text>
</comment>
<gene>
    <name evidence="3" type="ORF">H7F53_07125</name>
</gene>
<name>A0A7X1KPX8_9SPHN</name>
<keyword evidence="4" id="KW-1185">Reference proteome</keyword>
<evidence type="ECO:0000313" key="4">
    <source>
        <dbReference type="Proteomes" id="UP000551327"/>
    </source>
</evidence>
<dbReference type="RefSeq" id="WP_185678796.1">
    <property type="nucleotide sequence ID" value="NZ_JACLAX010000005.1"/>
</dbReference>
<feature type="transmembrane region" description="Helical" evidence="1">
    <location>
        <begin position="28"/>
        <end position="49"/>
    </location>
</feature>
<keyword evidence="1" id="KW-0472">Membrane</keyword>
<reference evidence="3 4" key="1">
    <citation type="submission" date="2020-08" db="EMBL/GenBank/DDBJ databases">
        <title>The genome sequence of type strain Novosphingobium piscinae KCTC 42194.</title>
        <authorList>
            <person name="Liu Y."/>
        </authorList>
    </citation>
    <scope>NUCLEOTIDE SEQUENCE [LARGE SCALE GENOMIC DNA]</scope>
    <source>
        <strain evidence="3 4">KCTC 42194</strain>
    </source>
</reference>
<sequence>MVSPIPPAPRPARRLTGLVRRLARERDGAALIEFAIITPVLLMITLGSLEFGLNVYMRSVLEGAMLQAGRNSGLQSSQSDQSAIDQLVRTQVRNILPNATVTFDRDNYASFSRVDKPEDFTDGNSNGVYDTTECFQDVNGNNRWDADSGRDGIGGANDVVEYTATVTYPSFIPVGGALGISPTTRIQAKTLLRNQPFATQPGWSARQVCP</sequence>
<dbReference type="Pfam" id="PF07811">
    <property type="entry name" value="TadE"/>
    <property type="match status" value="1"/>
</dbReference>
<evidence type="ECO:0000256" key="1">
    <source>
        <dbReference type="SAM" id="Phobius"/>
    </source>
</evidence>
<accession>A0A7X1KPX8</accession>
<evidence type="ECO:0000313" key="3">
    <source>
        <dbReference type="EMBL" id="MBC2668910.1"/>
    </source>
</evidence>
<evidence type="ECO:0000259" key="2">
    <source>
        <dbReference type="Pfam" id="PF07811"/>
    </source>
</evidence>
<organism evidence="3 4">
    <name type="scientific">Novosphingobium piscinae</name>
    <dbReference type="NCBI Taxonomy" id="1507448"/>
    <lineage>
        <taxon>Bacteria</taxon>
        <taxon>Pseudomonadati</taxon>
        <taxon>Pseudomonadota</taxon>
        <taxon>Alphaproteobacteria</taxon>
        <taxon>Sphingomonadales</taxon>
        <taxon>Sphingomonadaceae</taxon>
        <taxon>Novosphingobium</taxon>
    </lineage>
</organism>
<dbReference type="EMBL" id="JACLAX010000005">
    <property type="protein sequence ID" value="MBC2668910.1"/>
    <property type="molecule type" value="Genomic_DNA"/>
</dbReference>
<keyword evidence="1" id="KW-1133">Transmembrane helix</keyword>
<dbReference type="InterPro" id="IPR012495">
    <property type="entry name" value="TadE-like_dom"/>
</dbReference>